<comment type="similarity">
    <text evidence="1">Belongs to the ParB family.</text>
</comment>
<dbReference type="GO" id="GO:0005694">
    <property type="term" value="C:chromosome"/>
    <property type="evidence" value="ECO:0007669"/>
    <property type="project" value="TreeGrafter"/>
</dbReference>
<accession>A0A381XGB7</accession>
<dbReference type="GO" id="GO:0003677">
    <property type="term" value="F:DNA binding"/>
    <property type="evidence" value="ECO:0007669"/>
    <property type="project" value="UniProtKB-KW"/>
</dbReference>
<dbReference type="GO" id="GO:0007059">
    <property type="term" value="P:chromosome segregation"/>
    <property type="evidence" value="ECO:0007669"/>
    <property type="project" value="UniProtKB-KW"/>
</dbReference>
<dbReference type="Pfam" id="PF23552">
    <property type="entry name" value="ParB_C"/>
    <property type="match status" value="1"/>
</dbReference>
<evidence type="ECO:0000256" key="3">
    <source>
        <dbReference type="ARBA" id="ARBA00023125"/>
    </source>
</evidence>
<organism evidence="5">
    <name type="scientific">marine metagenome</name>
    <dbReference type="NCBI Taxonomy" id="408172"/>
    <lineage>
        <taxon>unclassified sequences</taxon>
        <taxon>metagenomes</taxon>
        <taxon>ecological metagenomes</taxon>
    </lineage>
</organism>
<dbReference type="EMBL" id="UINC01014934">
    <property type="protein sequence ID" value="SVA63303.1"/>
    <property type="molecule type" value="Genomic_DNA"/>
</dbReference>
<dbReference type="InterPro" id="IPR036086">
    <property type="entry name" value="ParB/Sulfiredoxin_sf"/>
</dbReference>
<dbReference type="Gene3D" id="1.10.10.2830">
    <property type="match status" value="1"/>
</dbReference>
<name>A0A381XGB7_9ZZZZ</name>
<dbReference type="InterPro" id="IPR057240">
    <property type="entry name" value="ParB_dimer_C"/>
</dbReference>
<evidence type="ECO:0000259" key="4">
    <source>
        <dbReference type="SMART" id="SM00470"/>
    </source>
</evidence>
<sequence length="238" mass="26621">MQELTDSIKANGILQPLTVRDLEDGKFELIAGERRLRSAREAGHDTVPVYILSVEADVEMMEYALIENIQRVDLNPIEEAEGYAILCGKYNLAHEEIAKRVGKSRSAIANSLRLLKLPPEIKSALKSGDISAGHARAILGVRKSLQMMTLYQKVIRSGLNVRQTEELVKNIAQSSKELQKIQKSAPRNSEIVQIENNLISKFGTKVVIQKKRGGKGNIQIEFYSDNDLQRILDILTDI</sequence>
<feature type="domain" description="ParB-like N-terminal" evidence="4">
    <location>
        <begin position="1"/>
        <end position="69"/>
    </location>
</feature>
<dbReference type="InterPro" id="IPR041468">
    <property type="entry name" value="HTH_ParB/Spo0J"/>
</dbReference>
<dbReference type="InterPro" id="IPR050336">
    <property type="entry name" value="Chromosome_partition/occlusion"/>
</dbReference>
<dbReference type="PANTHER" id="PTHR33375:SF1">
    <property type="entry name" value="CHROMOSOME-PARTITIONING PROTEIN PARB-RELATED"/>
    <property type="match status" value="1"/>
</dbReference>
<dbReference type="AlphaFoldDB" id="A0A381XGB7"/>
<evidence type="ECO:0000256" key="2">
    <source>
        <dbReference type="ARBA" id="ARBA00022829"/>
    </source>
</evidence>
<dbReference type="Pfam" id="PF02195">
    <property type="entry name" value="ParB_N"/>
    <property type="match status" value="1"/>
</dbReference>
<dbReference type="SMART" id="SM00470">
    <property type="entry name" value="ParB"/>
    <property type="match status" value="1"/>
</dbReference>
<dbReference type="NCBIfam" id="TIGR00180">
    <property type="entry name" value="parB_part"/>
    <property type="match status" value="1"/>
</dbReference>
<gene>
    <name evidence="5" type="ORF">METZ01_LOCUS116157</name>
</gene>
<dbReference type="SUPFAM" id="SSF109709">
    <property type="entry name" value="KorB DNA-binding domain-like"/>
    <property type="match status" value="1"/>
</dbReference>
<reference evidence="5" key="1">
    <citation type="submission" date="2018-05" db="EMBL/GenBank/DDBJ databases">
        <authorList>
            <person name="Lanie J.A."/>
            <person name="Ng W.-L."/>
            <person name="Kazmierczak K.M."/>
            <person name="Andrzejewski T.M."/>
            <person name="Davidsen T.M."/>
            <person name="Wayne K.J."/>
            <person name="Tettelin H."/>
            <person name="Glass J.I."/>
            <person name="Rusch D."/>
            <person name="Podicherti R."/>
            <person name="Tsui H.-C.T."/>
            <person name="Winkler M.E."/>
        </authorList>
    </citation>
    <scope>NUCLEOTIDE SEQUENCE</scope>
</reference>
<dbReference type="Gene3D" id="3.90.1530.30">
    <property type="match status" value="1"/>
</dbReference>
<dbReference type="InterPro" id="IPR004437">
    <property type="entry name" value="ParB/RepB/Spo0J"/>
</dbReference>
<dbReference type="Pfam" id="PF17762">
    <property type="entry name" value="HTH_ParB"/>
    <property type="match status" value="1"/>
</dbReference>
<dbReference type="FunFam" id="1.10.10.2830:FF:000001">
    <property type="entry name" value="Chromosome partitioning protein ParB"/>
    <property type="match status" value="1"/>
</dbReference>
<evidence type="ECO:0000256" key="1">
    <source>
        <dbReference type="ARBA" id="ARBA00006295"/>
    </source>
</evidence>
<dbReference type="SUPFAM" id="SSF110849">
    <property type="entry name" value="ParB/Sulfiredoxin"/>
    <property type="match status" value="1"/>
</dbReference>
<keyword evidence="2" id="KW-0159">Chromosome partition</keyword>
<dbReference type="InterPro" id="IPR003115">
    <property type="entry name" value="ParB_N"/>
</dbReference>
<dbReference type="GO" id="GO:0045881">
    <property type="term" value="P:positive regulation of sporulation resulting in formation of a cellular spore"/>
    <property type="evidence" value="ECO:0007669"/>
    <property type="project" value="TreeGrafter"/>
</dbReference>
<proteinExistence type="inferred from homology"/>
<evidence type="ECO:0000313" key="5">
    <source>
        <dbReference type="EMBL" id="SVA63303.1"/>
    </source>
</evidence>
<keyword evidence="3" id="KW-0238">DNA-binding</keyword>
<dbReference type="PANTHER" id="PTHR33375">
    <property type="entry name" value="CHROMOSOME-PARTITIONING PROTEIN PARB-RELATED"/>
    <property type="match status" value="1"/>
</dbReference>
<protein>
    <recommendedName>
        <fullName evidence="4">ParB-like N-terminal domain-containing protein</fullName>
    </recommendedName>
</protein>